<dbReference type="OrthoDB" id="9787346at2"/>
<evidence type="ECO:0000256" key="1">
    <source>
        <dbReference type="ARBA" id="ARBA00004651"/>
    </source>
</evidence>
<evidence type="ECO:0000256" key="12">
    <source>
        <dbReference type="ARBA" id="ARBA00023136"/>
    </source>
</evidence>
<gene>
    <name evidence="13" type="primary">zupT</name>
    <name evidence="14" type="ORF">SAMN05421687_101594</name>
</gene>
<dbReference type="EMBL" id="FTOC01000001">
    <property type="protein sequence ID" value="SIS38412.1"/>
    <property type="molecule type" value="Genomic_DNA"/>
</dbReference>
<feature type="transmembrane region" description="Helical" evidence="13">
    <location>
        <begin position="157"/>
        <end position="179"/>
    </location>
</feature>
<feature type="transmembrane region" description="Helical" evidence="13">
    <location>
        <begin position="215"/>
        <end position="236"/>
    </location>
</feature>
<evidence type="ECO:0000256" key="2">
    <source>
        <dbReference type="ARBA" id="ARBA00009703"/>
    </source>
</evidence>
<dbReference type="GO" id="GO:0005385">
    <property type="term" value="F:zinc ion transmembrane transporter activity"/>
    <property type="evidence" value="ECO:0007669"/>
    <property type="project" value="UniProtKB-UniRule"/>
</dbReference>
<feature type="binding site" description="M1 metal binding site" evidence="13">
    <location>
        <position position="168"/>
    </location>
    <ligand>
        <name>Zn(2+)</name>
        <dbReference type="ChEBI" id="CHEBI:29105"/>
    </ligand>
</feature>
<feature type="transmembrane region" description="Helical" evidence="13">
    <location>
        <begin position="6"/>
        <end position="28"/>
    </location>
</feature>
<dbReference type="GO" id="GO:0005886">
    <property type="term" value="C:plasma membrane"/>
    <property type="evidence" value="ECO:0007669"/>
    <property type="project" value="UniProtKB-SubCell"/>
</dbReference>
<comment type="subcellular location">
    <subcellularLocation>
        <location evidence="1 13">Cell membrane</location>
        <topology evidence="1 13">Multi-pass membrane protein</topology>
    </subcellularLocation>
</comment>
<feature type="transmembrane region" description="Helical" evidence="13">
    <location>
        <begin position="191"/>
        <end position="209"/>
    </location>
</feature>
<dbReference type="RefSeq" id="WP_076556842.1">
    <property type="nucleotide sequence ID" value="NZ_FTOC01000001.1"/>
</dbReference>
<reference evidence="15" key="1">
    <citation type="submission" date="2017-01" db="EMBL/GenBank/DDBJ databases">
        <authorList>
            <person name="Varghese N."/>
            <person name="Submissions S."/>
        </authorList>
    </citation>
    <scope>NUCLEOTIDE SEQUENCE [LARGE SCALE GENOMIC DNA]</scope>
    <source>
        <strain evidence="15">DSM 23127</strain>
    </source>
</reference>
<keyword evidence="10" id="KW-0408">Iron</keyword>
<keyword evidence="4 13" id="KW-1003">Cell membrane</keyword>
<keyword evidence="11 13" id="KW-0406">Ion transport</keyword>
<evidence type="ECO:0000256" key="7">
    <source>
        <dbReference type="ARBA" id="ARBA00022833"/>
    </source>
</evidence>
<evidence type="ECO:0000256" key="4">
    <source>
        <dbReference type="ARBA" id="ARBA00022475"/>
    </source>
</evidence>
<evidence type="ECO:0000256" key="6">
    <source>
        <dbReference type="ARBA" id="ARBA00022723"/>
    </source>
</evidence>
<feature type="transmembrane region" description="Helical" evidence="13">
    <location>
        <begin position="120"/>
        <end position="137"/>
    </location>
</feature>
<dbReference type="GO" id="GO:0046872">
    <property type="term" value="F:metal ion binding"/>
    <property type="evidence" value="ECO:0007669"/>
    <property type="project" value="UniProtKB-KW"/>
</dbReference>
<feature type="binding site" description="M1 metal binding site" evidence="13">
    <location>
        <position position="164"/>
    </location>
    <ligand>
        <name>Zn(2+)</name>
        <dbReference type="ChEBI" id="CHEBI:29105"/>
    </ligand>
</feature>
<dbReference type="STRING" id="570947.SAMN05421687_101594"/>
<dbReference type="PANTHER" id="PTHR11040">
    <property type="entry name" value="ZINC/IRON TRANSPORTER"/>
    <property type="match status" value="1"/>
</dbReference>
<evidence type="ECO:0000256" key="5">
    <source>
        <dbReference type="ARBA" id="ARBA00022692"/>
    </source>
</evidence>
<protein>
    <recommendedName>
        <fullName evidence="13">Zinc transporter ZupT</fullName>
    </recommendedName>
</protein>
<evidence type="ECO:0000256" key="13">
    <source>
        <dbReference type="HAMAP-Rule" id="MF_00548"/>
    </source>
</evidence>
<feature type="transmembrane region" description="Helical" evidence="13">
    <location>
        <begin position="77"/>
        <end position="94"/>
    </location>
</feature>
<comment type="catalytic activity">
    <reaction evidence="13">
        <text>Zn(2+)(in) = Zn(2+)(out)</text>
        <dbReference type="Rhea" id="RHEA:29351"/>
        <dbReference type="ChEBI" id="CHEBI:29105"/>
    </reaction>
</comment>
<proteinExistence type="inferred from homology"/>
<comment type="function">
    <text evidence="13">Mediates zinc uptake. May also transport other divalent cations.</text>
</comment>
<feature type="binding site" description="M2 metal binding site" evidence="13">
    <location>
        <position position="197"/>
    </location>
    <ligand>
        <name>Fe(2+)</name>
        <dbReference type="ChEBI" id="CHEBI:29033"/>
    </ligand>
</feature>
<dbReference type="Pfam" id="PF02535">
    <property type="entry name" value="Zip"/>
    <property type="match status" value="1"/>
</dbReference>
<evidence type="ECO:0000256" key="8">
    <source>
        <dbReference type="ARBA" id="ARBA00022906"/>
    </source>
</evidence>
<dbReference type="NCBIfam" id="NF003243">
    <property type="entry name" value="PRK04201.1"/>
    <property type="match status" value="1"/>
</dbReference>
<keyword evidence="9 13" id="KW-1133">Transmembrane helix</keyword>
<evidence type="ECO:0000256" key="9">
    <source>
        <dbReference type="ARBA" id="ARBA00022989"/>
    </source>
</evidence>
<comment type="similarity">
    <text evidence="2 13">Belongs to the ZIP transporter (TC 2.A.5) family. ZupT subfamily.</text>
</comment>
<name>A0A1N7IMZ1_9BACI</name>
<keyword evidence="3 13" id="KW-0813">Transport</keyword>
<keyword evidence="8 13" id="KW-0864">Zinc transport</keyword>
<evidence type="ECO:0000313" key="14">
    <source>
        <dbReference type="EMBL" id="SIS38412.1"/>
    </source>
</evidence>
<evidence type="ECO:0000313" key="15">
    <source>
        <dbReference type="Proteomes" id="UP000187608"/>
    </source>
</evidence>
<feature type="binding site" description="M2 metal binding site" evidence="13">
    <location>
        <position position="139"/>
    </location>
    <ligand>
        <name>Fe(2+)</name>
        <dbReference type="ChEBI" id="CHEBI:29033"/>
    </ligand>
</feature>
<dbReference type="PANTHER" id="PTHR11040:SF205">
    <property type="entry name" value="ZINC TRANSPORTER ZUPT"/>
    <property type="match status" value="1"/>
</dbReference>
<feature type="binding site" description="M2 metal binding site" evidence="13">
    <location>
        <position position="168"/>
    </location>
    <ligand>
        <name>Fe(2+)</name>
        <dbReference type="ChEBI" id="CHEBI:29033"/>
    </ligand>
</feature>
<sequence length="268" mass="28518">MEDVLLAFGLTLMAGLATGIGSILAFFTSTTNTKFLSLALGFSAGVMIYVSMVEIFFKAQESLIAALGPEGGRWLTAGSFFAGMFIIALIDKFIPKEGNPHELKKVEDMSKSQTEIKDPALMKMGVFTALAIALHNFPEGIATFTSALQDPSLGVAIAIAIAIHNVPEGIAVSVPIYYATGNKKRAFKLSFLSGLSEPVGAVVAFLILMPFLNDIMFGVLFASVAGIMVFISLDELLPASRQYGEAHLSIYGVVAGMVVMSMSLLLFI</sequence>
<dbReference type="HAMAP" id="MF_00548">
    <property type="entry name" value="ZupT"/>
    <property type="match status" value="1"/>
</dbReference>
<feature type="binding site" description="M2 metal binding site" evidence="13">
    <location>
        <position position="136"/>
    </location>
    <ligand>
        <name>Fe(2+)</name>
        <dbReference type="ChEBI" id="CHEBI:29033"/>
    </ligand>
</feature>
<keyword evidence="5 13" id="KW-0812">Transmembrane</keyword>
<dbReference type="AlphaFoldDB" id="A0A1N7IMZ1"/>
<feature type="binding site" description="M2 metal binding site" evidence="13">
    <location>
        <position position="165"/>
    </location>
    <ligand>
        <name>Fe(2+)</name>
        <dbReference type="ChEBI" id="CHEBI:29033"/>
    </ligand>
</feature>
<dbReference type="InterPro" id="IPR003689">
    <property type="entry name" value="ZIP"/>
</dbReference>
<keyword evidence="6" id="KW-0479">Metal-binding</keyword>
<keyword evidence="7 13" id="KW-0862">Zinc</keyword>
<feature type="binding site" description="M1 metal binding site" evidence="13">
    <location>
        <position position="139"/>
    </location>
    <ligand>
        <name>Zn(2+)</name>
        <dbReference type="ChEBI" id="CHEBI:29105"/>
    </ligand>
</feature>
<evidence type="ECO:0000256" key="3">
    <source>
        <dbReference type="ARBA" id="ARBA00022448"/>
    </source>
</evidence>
<keyword evidence="15" id="KW-1185">Reference proteome</keyword>
<dbReference type="Proteomes" id="UP000187608">
    <property type="component" value="Unassembled WGS sequence"/>
</dbReference>
<feature type="transmembrane region" description="Helical" evidence="13">
    <location>
        <begin position="248"/>
        <end position="267"/>
    </location>
</feature>
<organism evidence="14 15">
    <name type="scientific">Salimicrobium flavidum</name>
    <dbReference type="NCBI Taxonomy" id="570947"/>
    <lineage>
        <taxon>Bacteria</taxon>
        <taxon>Bacillati</taxon>
        <taxon>Bacillota</taxon>
        <taxon>Bacilli</taxon>
        <taxon>Bacillales</taxon>
        <taxon>Bacillaceae</taxon>
        <taxon>Salimicrobium</taxon>
    </lineage>
</organism>
<evidence type="ECO:0000256" key="10">
    <source>
        <dbReference type="ARBA" id="ARBA00023004"/>
    </source>
</evidence>
<dbReference type="InterPro" id="IPR023498">
    <property type="entry name" value="Zn_transptr_ZupT"/>
</dbReference>
<keyword evidence="12 13" id="KW-0472">Membrane</keyword>
<accession>A0A1N7IMZ1</accession>
<feature type="transmembrane region" description="Helical" evidence="13">
    <location>
        <begin position="35"/>
        <end position="57"/>
    </location>
</feature>
<evidence type="ECO:0000256" key="11">
    <source>
        <dbReference type="ARBA" id="ARBA00023065"/>
    </source>
</evidence>